<reference evidence="5" key="1">
    <citation type="journal article" date="2021" name="Proc. Natl. Acad. Sci. U.S.A.">
        <title>Three genomes in the algal genus Volvox reveal the fate of a haploid sex-determining region after a transition to homothallism.</title>
        <authorList>
            <person name="Yamamoto K."/>
            <person name="Hamaji T."/>
            <person name="Kawai-Toyooka H."/>
            <person name="Matsuzaki R."/>
            <person name="Takahashi F."/>
            <person name="Nishimura Y."/>
            <person name="Kawachi M."/>
            <person name="Noguchi H."/>
            <person name="Minakuchi Y."/>
            <person name="Umen J.G."/>
            <person name="Toyoda A."/>
            <person name="Nozaki H."/>
        </authorList>
    </citation>
    <scope>NUCLEOTIDE SEQUENCE</scope>
    <source>
        <strain evidence="5">NIES-3780</strain>
    </source>
</reference>
<accession>A0A8J4BBN5</accession>
<name>A0A8J4BBN5_9CHLO</name>
<sequence>MITSLGRVTSGVSCAFLPGTVQALIQQSASAFQELQGLPARSVTPDLSTSEDSDVGSFAPSTSYLPLPDPVRRQLHHHRHRLFPCQHHHSQQLNQSTESLPAPLEALWQFQQLRGYRIPNRVAPPKVAYSLRSGRSAPQPWPEFESVKAPQGEVRWHRSVVRFPPEVAVHLEEGPAGGNSGGGARSGDRTLVLCGKAGTIRLDLQELDPTGLLAFRLIHLPSSSTQQQPQQQQRSLLVLVSPSKDRFDTANEKLNKAIRGVMSGYLVGLTVKGVGYRMEPVEDPTGEVASRVPKLTYAQVLRRSRAPGGAAPKPYYFESAGEEKQNVTFPYSKPVSAIRLKVGYSRTVVYPLPPHIRAFCLKPTLLYLYGLELNELQRVAAEIRAIRKPNPYTGNGLQYVDEVVKLKQRARAK</sequence>
<dbReference type="InterPro" id="IPR036789">
    <property type="entry name" value="Ribosomal_uL6-like_a/b-dom_sf"/>
</dbReference>
<evidence type="ECO:0000256" key="4">
    <source>
        <dbReference type="SAM" id="MobiDB-lite"/>
    </source>
</evidence>
<dbReference type="PANTHER" id="PTHR11655:SF17">
    <property type="entry name" value="RIBOSOMAL PROTEIN L6-RELATED"/>
    <property type="match status" value="1"/>
</dbReference>
<dbReference type="EMBL" id="BNCO01000029">
    <property type="protein sequence ID" value="GIL58070.1"/>
    <property type="molecule type" value="Genomic_DNA"/>
</dbReference>
<dbReference type="Proteomes" id="UP000747399">
    <property type="component" value="Unassembled WGS sequence"/>
</dbReference>
<dbReference type="GO" id="GO:0019843">
    <property type="term" value="F:rRNA binding"/>
    <property type="evidence" value="ECO:0007669"/>
    <property type="project" value="InterPro"/>
</dbReference>
<evidence type="ECO:0000313" key="6">
    <source>
        <dbReference type="Proteomes" id="UP000747399"/>
    </source>
</evidence>
<evidence type="ECO:0000256" key="1">
    <source>
        <dbReference type="ARBA" id="ARBA00009356"/>
    </source>
</evidence>
<dbReference type="GO" id="GO:0006412">
    <property type="term" value="P:translation"/>
    <property type="evidence" value="ECO:0007669"/>
    <property type="project" value="InterPro"/>
</dbReference>
<dbReference type="AlphaFoldDB" id="A0A8J4BBN5"/>
<evidence type="ECO:0008006" key="7">
    <source>
        <dbReference type="Google" id="ProtNLM"/>
    </source>
</evidence>
<dbReference type="InterPro" id="IPR000702">
    <property type="entry name" value="Ribosomal_uL6-like"/>
</dbReference>
<organism evidence="5 6">
    <name type="scientific">Volvox africanus</name>
    <dbReference type="NCBI Taxonomy" id="51714"/>
    <lineage>
        <taxon>Eukaryota</taxon>
        <taxon>Viridiplantae</taxon>
        <taxon>Chlorophyta</taxon>
        <taxon>core chlorophytes</taxon>
        <taxon>Chlorophyceae</taxon>
        <taxon>CS clade</taxon>
        <taxon>Chlamydomonadales</taxon>
        <taxon>Volvocaceae</taxon>
        <taxon>Volvox</taxon>
    </lineage>
</organism>
<dbReference type="GO" id="GO:0005840">
    <property type="term" value="C:ribosome"/>
    <property type="evidence" value="ECO:0007669"/>
    <property type="project" value="UniProtKB-KW"/>
</dbReference>
<feature type="region of interest" description="Disordered" evidence="4">
    <location>
        <begin position="43"/>
        <end position="66"/>
    </location>
</feature>
<proteinExistence type="inferred from homology"/>
<dbReference type="GO" id="GO:1990904">
    <property type="term" value="C:ribonucleoprotein complex"/>
    <property type="evidence" value="ECO:0007669"/>
    <property type="project" value="UniProtKB-KW"/>
</dbReference>
<comment type="caution">
    <text evidence="5">The sequence shown here is derived from an EMBL/GenBank/DDBJ whole genome shotgun (WGS) entry which is preliminary data.</text>
</comment>
<dbReference type="PANTHER" id="PTHR11655">
    <property type="entry name" value="60S/50S RIBOSOMAL PROTEIN L6/L9"/>
    <property type="match status" value="1"/>
</dbReference>
<dbReference type="Gene3D" id="3.90.930.12">
    <property type="entry name" value="Ribosomal protein L6, alpha-beta domain"/>
    <property type="match status" value="1"/>
</dbReference>
<keyword evidence="2" id="KW-0689">Ribosomal protein</keyword>
<evidence type="ECO:0000313" key="5">
    <source>
        <dbReference type="EMBL" id="GIL58070.1"/>
    </source>
</evidence>
<protein>
    <recommendedName>
        <fullName evidence="7">Ribosomal protein L6 alpha-beta domain-containing protein</fullName>
    </recommendedName>
</protein>
<comment type="similarity">
    <text evidence="1">Belongs to the universal ribosomal protein uL6 family.</text>
</comment>
<dbReference type="GO" id="GO:0003735">
    <property type="term" value="F:structural constituent of ribosome"/>
    <property type="evidence" value="ECO:0007669"/>
    <property type="project" value="InterPro"/>
</dbReference>
<evidence type="ECO:0000256" key="3">
    <source>
        <dbReference type="ARBA" id="ARBA00023274"/>
    </source>
</evidence>
<dbReference type="SUPFAM" id="SSF56053">
    <property type="entry name" value="Ribosomal protein L6"/>
    <property type="match status" value="1"/>
</dbReference>
<gene>
    <name evidence="5" type="ORF">Vafri_13261</name>
</gene>
<keyword evidence="3" id="KW-0687">Ribonucleoprotein</keyword>
<keyword evidence="6" id="KW-1185">Reference proteome</keyword>
<evidence type="ECO:0000256" key="2">
    <source>
        <dbReference type="ARBA" id="ARBA00022980"/>
    </source>
</evidence>